<organism evidence="2 3">
    <name type="scientific">Fistulifera solaris</name>
    <name type="common">Oleaginous diatom</name>
    <dbReference type="NCBI Taxonomy" id="1519565"/>
    <lineage>
        <taxon>Eukaryota</taxon>
        <taxon>Sar</taxon>
        <taxon>Stramenopiles</taxon>
        <taxon>Ochrophyta</taxon>
        <taxon>Bacillariophyta</taxon>
        <taxon>Bacillariophyceae</taxon>
        <taxon>Bacillariophycidae</taxon>
        <taxon>Naviculales</taxon>
        <taxon>Naviculaceae</taxon>
        <taxon>Fistulifera</taxon>
    </lineage>
</organism>
<keyword evidence="3" id="KW-1185">Reference proteome</keyword>
<evidence type="ECO:0000256" key="1">
    <source>
        <dbReference type="SAM" id="MobiDB-lite"/>
    </source>
</evidence>
<feature type="compositionally biased region" description="Low complexity" evidence="1">
    <location>
        <begin position="25"/>
        <end position="42"/>
    </location>
</feature>
<protein>
    <submittedName>
        <fullName evidence="2">Uncharacterized protein</fullName>
    </submittedName>
</protein>
<feature type="region of interest" description="Disordered" evidence="1">
    <location>
        <begin position="120"/>
        <end position="141"/>
    </location>
</feature>
<reference evidence="2 3" key="1">
    <citation type="journal article" date="2015" name="Plant Cell">
        <title>Oil accumulation by the oleaginous diatom Fistulifera solaris as revealed by the genome and transcriptome.</title>
        <authorList>
            <person name="Tanaka T."/>
            <person name="Maeda Y."/>
            <person name="Veluchamy A."/>
            <person name="Tanaka M."/>
            <person name="Abida H."/>
            <person name="Marechal E."/>
            <person name="Bowler C."/>
            <person name="Muto M."/>
            <person name="Sunaga Y."/>
            <person name="Tanaka M."/>
            <person name="Yoshino T."/>
            <person name="Taniguchi T."/>
            <person name="Fukuda Y."/>
            <person name="Nemoto M."/>
            <person name="Matsumoto M."/>
            <person name="Wong P.S."/>
            <person name="Aburatani S."/>
            <person name="Fujibuchi W."/>
        </authorList>
    </citation>
    <scope>NUCLEOTIDE SEQUENCE [LARGE SCALE GENOMIC DNA]</scope>
    <source>
        <strain evidence="2 3">JPCC DA0580</strain>
    </source>
</reference>
<evidence type="ECO:0000313" key="2">
    <source>
        <dbReference type="EMBL" id="GAX26279.1"/>
    </source>
</evidence>
<sequence length="353" mass="38905">MKSKHFYPPLSSEHFYKDEEPTHGSMTSLPLSPSSSSQVFSASSPLLNSYNDLRLVSPAVPGTSANETRENKKGMLSKMFGRRKSTGPMTTNKASLFEQRPLTKNLSSKALDRLQASEQCGPIDRMTPPCSDLSGDSGIADNRRVSRRPKETAPVFKKGNTTLDRIPDLPPLQTPLWVPPKERTLVSPKRRASVTFDNSQNFESSQNNSASCSSFMIESPAPTVALKPPPLVFQESDQKLPAVKSPPPVDFSETTTDDNMMFEIEPGHSLLLRGRKQETIHYIQGGKDIATQECVCCEGIIHCVGDASFLLCPFCRVVQPLLLTSSERDAYGLALGFSSQEWIEMYAEEDAVV</sequence>
<feature type="region of interest" description="Disordered" evidence="1">
    <location>
        <begin position="1"/>
        <end position="42"/>
    </location>
</feature>
<comment type="caution">
    <text evidence="2">The sequence shown here is derived from an EMBL/GenBank/DDBJ whole genome shotgun (WGS) entry which is preliminary data.</text>
</comment>
<dbReference type="AlphaFoldDB" id="A0A1Z5KJ30"/>
<name>A0A1Z5KJ30_FISSO</name>
<evidence type="ECO:0000313" key="3">
    <source>
        <dbReference type="Proteomes" id="UP000198406"/>
    </source>
</evidence>
<gene>
    <name evidence="2" type="ORF">FisN_16Lh110</name>
</gene>
<dbReference type="InParanoid" id="A0A1Z5KJ30"/>
<dbReference type="Proteomes" id="UP000198406">
    <property type="component" value="Unassembled WGS sequence"/>
</dbReference>
<accession>A0A1Z5KJ30</accession>
<proteinExistence type="predicted"/>
<dbReference type="EMBL" id="BDSP01000240">
    <property type="protein sequence ID" value="GAX26279.1"/>
    <property type="molecule type" value="Genomic_DNA"/>
</dbReference>